<accession>A0A5B0QT37</accession>
<dbReference type="Proteomes" id="UP000325313">
    <property type="component" value="Unassembled WGS sequence"/>
</dbReference>
<comment type="caution">
    <text evidence="3">The sequence shown here is derived from an EMBL/GenBank/DDBJ whole genome shotgun (WGS) entry which is preliminary data.</text>
</comment>
<dbReference type="AlphaFoldDB" id="A0A5B0QT37"/>
<reference evidence="4 5" key="1">
    <citation type="submission" date="2019-05" db="EMBL/GenBank/DDBJ databases">
        <title>Emergence of the Ug99 lineage of the wheat stem rust pathogen through somatic hybridization.</title>
        <authorList>
            <person name="Li F."/>
            <person name="Upadhyaya N.M."/>
            <person name="Sperschneider J."/>
            <person name="Matny O."/>
            <person name="Nguyen-Phuc H."/>
            <person name="Mago R."/>
            <person name="Raley C."/>
            <person name="Miller M.E."/>
            <person name="Silverstein K.A.T."/>
            <person name="Henningsen E."/>
            <person name="Hirsch C.D."/>
            <person name="Visser B."/>
            <person name="Pretorius Z.A."/>
            <person name="Steffenson B.J."/>
            <person name="Schwessinger B."/>
            <person name="Dodds P.N."/>
            <person name="Figueroa M."/>
        </authorList>
    </citation>
    <scope>NUCLEOTIDE SEQUENCE [LARGE SCALE GENOMIC DNA]</scope>
    <source>
        <strain evidence="3">21-0</strain>
        <strain evidence="2 5">Ug99</strain>
    </source>
</reference>
<sequence length="166" mass="18258">MTVSAKPVARGRTHGFLGFVGLWNLWRFQRFQGFQRFSITRESPPLPTINDPLYPLLDSVHRPRRCSSILNGSGVYRRRFAGLGSGDTDRDLGCGSTKTTKKELDLLSGMLLAGRGCGSEKTPPIHEANKTGSGKKQISLVGSTKHTPGGQVPIRTTPAYYSRQFH</sequence>
<keyword evidence="4" id="KW-1185">Reference proteome</keyword>
<dbReference type="Proteomes" id="UP000324748">
    <property type="component" value="Unassembled WGS sequence"/>
</dbReference>
<name>A0A5B0QT37_PUCGR</name>
<evidence type="ECO:0000313" key="2">
    <source>
        <dbReference type="EMBL" id="KAA1073960.1"/>
    </source>
</evidence>
<evidence type="ECO:0000313" key="5">
    <source>
        <dbReference type="Proteomes" id="UP000325313"/>
    </source>
</evidence>
<organism evidence="3 4">
    <name type="scientific">Puccinia graminis f. sp. tritici</name>
    <dbReference type="NCBI Taxonomy" id="56615"/>
    <lineage>
        <taxon>Eukaryota</taxon>
        <taxon>Fungi</taxon>
        <taxon>Dikarya</taxon>
        <taxon>Basidiomycota</taxon>
        <taxon>Pucciniomycotina</taxon>
        <taxon>Pucciniomycetes</taxon>
        <taxon>Pucciniales</taxon>
        <taxon>Pucciniaceae</taxon>
        <taxon>Puccinia</taxon>
    </lineage>
</organism>
<dbReference type="EMBL" id="VSWC01000003">
    <property type="protein sequence ID" value="KAA1116320.1"/>
    <property type="molecule type" value="Genomic_DNA"/>
</dbReference>
<feature type="region of interest" description="Disordered" evidence="1">
    <location>
        <begin position="118"/>
        <end position="137"/>
    </location>
</feature>
<evidence type="ECO:0000313" key="4">
    <source>
        <dbReference type="Proteomes" id="UP000324748"/>
    </source>
</evidence>
<protein>
    <submittedName>
        <fullName evidence="3">Uncharacterized protein</fullName>
    </submittedName>
</protein>
<proteinExistence type="predicted"/>
<dbReference type="EMBL" id="VDEP01000474">
    <property type="protein sequence ID" value="KAA1073960.1"/>
    <property type="molecule type" value="Genomic_DNA"/>
</dbReference>
<evidence type="ECO:0000313" key="3">
    <source>
        <dbReference type="EMBL" id="KAA1116320.1"/>
    </source>
</evidence>
<gene>
    <name evidence="3" type="ORF">PGT21_009426</name>
    <name evidence="2" type="ORF">PGTUg99_026712</name>
</gene>
<evidence type="ECO:0000256" key="1">
    <source>
        <dbReference type="SAM" id="MobiDB-lite"/>
    </source>
</evidence>